<evidence type="ECO:0000313" key="4">
    <source>
        <dbReference type="EMBL" id="CAJ1970356.1"/>
    </source>
</evidence>
<evidence type="ECO:0000313" key="5">
    <source>
        <dbReference type="Proteomes" id="UP001295423"/>
    </source>
</evidence>
<sequence>MMLSRSVSKALAALPSTTRGGLSTVRVFSSAPNEYQQPKEPMNIPKNSLITSEDGVHQTVKVSKTWRNKPLFRRQGDVRFKTGMEASNLIIREALRRDAHEAEYIESLTATLQCLSPIFDRNPKYAFVAKTLIEPERFLQFRVAWIDDLGINRLNRGWRVQYSSALGPYSGSLHFGPHMTHSVVHCLGFDQVFANAVTGFPRGSAVGGSDFNPLDKSEGELQRFCQSYMTELAKYIGPDQDVPWMGEGVGQEEMGFMLGQYKRIIGQMPANFLSSSQFESAPGFGLVHFGEKLLQDKGDSLKGKRCLIIGAGKVARSVAQKLLEYGAVPITLSDASGHVYEPEGITEHKLSTIDTIKSERGALLGRYVMSSTTAQFNKPENLLDIPCDICIPCGEMHGMDEAAVNAVADLGCKLVLEGGQECVTPAARKVLKKRGVLYGPHTMTMSGPAIVHSLGPQATDEELKTEVDRIYQEIKTTANEFNCRGDLFAGANIAGFLRIANQMLKHGAV</sequence>
<evidence type="ECO:0000259" key="3">
    <source>
        <dbReference type="SMART" id="SM00839"/>
    </source>
</evidence>
<dbReference type="InterPro" id="IPR036291">
    <property type="entry name" value="NAD(P)-bd_dom_sf"/>
</dbReference>
<comment type="similarity">
    <text evidence="1">Belongs to the Glu/Leu/Phe/Val dehydrogenases family.</text>
</comment>
<proteinExistence type="inferred from homology"/>
<dbReference type="Gene3D" id="3.40.50.720">
    <property type="entry name" value="NAD(P)-binding Rossmann-like Domain"/>
    <property type="match status" value="1"/>
</dbReference>
<dbReference type="EMBL" id="CAKOGP040002502">
    <property type="protein sequence ID" value="CAJ1970356.1"/>
    <property type="molecule type" value="Genomic_DNA"/>
</dbReference>
<organism evidence="4 5">
    <name type="scientific">Cylindrotheca closterium</name>
    <dbReference type="NCBI Taxonomy" id="2856"/>
    <lineage>
        <taxon>Eukaryota</taxon>
        <taxon>Sar</taxon>
        <taxon>Stramenopiles</taxon>
        <taxon>Ochrophyta</taxon>
        <taxon>Bacillariophyta</taxon>
        <taxon>Bacillariophyceae</taxon>
        <taxon>Bacillariophycidae</taxon>
        <taxon>Bacillariales</taxon>
        <taxon>Bacillariaceae</taxon>
        <taxon>Cylindrotheca</taxon>
    </lineage>
</organism>
<dbReference type="GO" id="GO:0006537">
    <property type="term" value="P:glutamate biosynthetic process"/>
    <property type="evidence" value="ECO:0007669"/>
    <property type="project" value="TreeGrafter"/>
</dbReference>
<dbReference type="GO" id="GO:0005829">
    <property type="term" value="C:cytosol"/>
    <property type="evidence" value="ECO:0007669"/>
    <property type="project" value="TreeGrafter"/>
</dbReference>
<accession>A0AAD2GDL5</accession>
<dbReference type="AlphaFoldDB" id="A0AAD2GDL5"/>
<dbReference type="Gene3D" id="1.10.285.10">
    <property type="entry name" value="Glutamate Dehydrogenase, chain A, domain 3"/>
    <property type="match status" value="2"/>
</dbReference>
<reference evidence="4" key="1">
    <citation type="submission" date="2023-08" db="EMBL/GenBank/DDBJ databases">
        <authorList>
            <person name="Audoor S."/>
            <person name="Bilcke G."/>
        </authorList>
    </citation>
    <scope>NUCLEOTIDE SEQUENCE</scope>
</reference>
<dbReference type="PANTHER" id="PTHR43571">
    <property type="entry name" value="NADP-SPECIFIC GLUTAMATE DEHYDROGENASE 1-RELATED"/>
    <property type="match status" value="1"/>
</dbReference>
<keyword evidence="5" id="KW-1185">Reference proteome</keyword>
<dbReference type="SUPFAM" id="SSF53223">
    <property type="entry name" value="Aminoacid dehydrogenase-like, N-terminal domain"/>
    <property type="match status" value="1"/>
</dbReference>
<evidence type="ECO:0000256" key="2">
    <source>
        <dbReference type="ARBA" id="ARBA00023002"/>
    </source>
</evidence>
<dbReference type="SMART" id="SM00839">
    <property type="entry name" value="ELFV_dehydrog"/>
    <property type="match status" value="1"/>
</dbReference>
<dbReference type="SUPFAM" id="SSF51735">
    <property type="entry name" value="NAD(P)-binding Rossmann-fold domains"/>
    <property type="match status" value="1"/>
</dbReference>
<dbReference type="Proteomes" id="UP001295423">
    <property type="component" value="Unassembled WGS sequence"/>
</dbReference>
<dbReference type="Pfam" id="PF00208">
    <property type="entry name" value="ELFV_dehydrog"/>
    <property type="match status" value="1"/>
</dbReference>
<gene>
    <name evidence="4" type="ORF">CYCCA115_LOCUS24375</name>
</gene>
<dbReference type="InterPro" id="IPR046346">
    <property type="entry name" value="Aminoacid_DH-like_N_sf"/>
</dbReference>
<dbReference type="InterPro" id="IPR006096">
    <property type="entry name" value="Glu/Leu/Phe/Val/Trp_DH_C"/>
</dbReference>
<dbReference type="InterPro" id="IPR050724">
    <property type="entry name" value="Glu_Leu_Phe_Val_DH"/>
</dbReference>
<comment type="caution">
    <text evidence="4">The sequence shown here is derived from an EMBL/GenBank/DDBJ whole genome shotgun (WGS) entry which is preliminary data.</text>
</comment>
<protein>
    <recommendedName>
        <fullName evidence="3">Glutamate/phenylalanine/leucine/valine/L-tryptophan dehydrogenase C-terminal domain-containing protein</fullName>
    </recommendedName>
</protein>
<feature type="domain" description="Glutamate/phenylalanine/leucine/valine/L-tryptophan dehydrogenase C-terminal" evidence="3">
    <location>
        <begin position="280"/>
        <end position="507"/>
    </location>
</feature>
<dbReference type="Gene3D" id="3.40.50.10860">
    <property type="entry name" value="Leucine Dehydrogenase, chain A, domain 1"/>
    <property type="match status" value="1"/>
</dbReference>
<evidence type="ECO:0000256" key="1">
    <source>
        <dbReference type="ARBA" id="ARBA00006382"/>
    </source>
</evidence>
<name>A0AAD2GDL5_9STRA</name>
<dbReference type="PANTHER" id="PTHR43571:SF1">
    <property type="entry name" value="NADP-SPECIFIC GLUTAMATE DEHYDROGENASE 1-RELATED"/>
    <property type="match status" value="1"/>
</dbReference>
<dbReference type="Pfam" id="PF02812">
    <property type="entry name" value="ELFV_dehydrog_N"/>
    <property type="match status" value="1"/>
</dbReference>
<keyword evidence="2" id="KW-0560">Oxidoreductase</keyword>
<dbReference type="GO" id="GO:0004354">
    <property type="term" value="F:glutamate dehydrogenase (NADP+) activity"/>
    <property type="evidence" value="ECO:0007669"/>
    <property type="project" value="TreeGrafter"/>
</dbReference>
<dbReference type="InterPro" id="IPR006097">
    <property type="entry name" value="Glu/Leu/Phe/Val/Trp_DH_dimer"/>
</dbReference>